<name>A0A2T9X526_9CREN</name>
<proteinExistence type="inferred from homology"/>
<sequence>MTKIVVTAEVRPSEDESKVLMAIANFFDYEKITKEKRGDYIVVIVEESRTLKSLQKFHDALREEKILDVARKYLRRGISDNSISFMLHKQAAAIGVISFVDDERESPLGPISFYIEHKNPNEVVDWLAPRTAKGHPLWENKIPED</sequence>
<dbReference type="Pfam" id="PF01877">
    <property type="entry name" value="RNA_binding"/>
    <property type="match status" value="1"/>
</dbReference>
<dbReference type="SUPFAM" id="SSF55282">
    <property type="entry name" value="RL5-like"/>
    <property type="match status" value="1"/>
</dbReference>
<dbReference type="PANTHER" id="PTHR39652">
    <property type="entry name" value="UPF0201 PROTEIN TK1335"/>
    <property type="match status" value="1"/>
</dbReference>
<protein>
    <recommendedName>
        <fullName evidence="1">UPF0201 protein DDW13_05290</fullName>
    </recommendedName>
</protein>
<accession>A0A2T9X526</accession>
<comment type="caution">
    <text evidence="2">The sequence shown here is derived from an EMBL/GenBank/DDBJ whole genome shotgun (WGS) entry which is preliminary data.</text>
</comment>
<dbReference type="HAMAP" id="MF_01112">
    <property type="entry name" value="UPF0201"/>
    <property type="match status" value="1"/>
</dbReference>
<gene>
    <name evidence="2" type="ORF">DDW13_05290</name>
</gene>
<evidence type="ECO:0000313" key="2">
    <source>
        <dbReference type="EMBL" id="PVU75197.1"/>
    </source>
</evidence>
<reference evidence="2 3" key="1">
    <citation type="journal article" date="2015" name="Appl. Environ. Microbiol.">
        <title>Nanoarchaeota, Their Sulfolobales Host, and Nanoarchaeota Virus Distribution across Yellowstone National Park Hot Springs.</title>
        <authorList>
            <person name="Munson-McGee J.H."/>
            <person name="Field E.K."/>
            <person name="Bateson M."/>
            <person name="Rooney C."/>
            <person name="Stepanauskas R."/>
            <person name="Young M.J."/>
        </authorList>
    </citation>
    <scope>NUCLEOTIDE SEQUENCE [LARGE SCALE GENOMIC DNA]</scope>
    <source>
        <strain evidence="2">SCGC AC-742_N10</strain>
    </source>
</reference>
<evidence type="ECO:0000256" key="1">
    <source>
        <dbReference type="HAMAP-Rule" id="MF_01112"/>
    </source>
</evidence>
<dbReference type="AlphaFoldDB" id="A0A2T9X526"/>
<dbReference type="EMBL" id="QEFD01000154">
    <property type="protein sequence ID" value="PVU75197.1"/>
    <property type="molecule type" value="Genomic_DNA"/>
</dbReference>
<evidence type="ECO:0000313" key="3">
    <source>
        <dbReference type="Proteomes" id="UP000245638"/>
    </source>
</evidence>
<comment type="similarity">
    <text evidence="1">Belongs to the UPF0201 family.</text>
</comment>
<dbReference type="InterPro" id="IPR002739">
    <property type="entry name" value="PAB1135-like"/>
</dbReference>
<dbReference type="Proteomes" id="UP000245638">
    <property type="component" value="Unassembled WGS sequence"/>
</dbReference>
<dbReference type="NCBIfam" id="NF001687">
    <property type="entry name" value="PRK00447.1"/>
    <property type="match status" value="1"/>
</dbReference>
<dbReference type="InterPro" id="IPR022803">
    <property type="entry name" value="Ribosomal_uL5_dom_sf"/>
</dbReference>
<dbReference type="PANTHER" id="PTHR39652:SF1">
    <property type="entry name" value="UPF0201 PROTEIN TK1335"/>
    <property type="match status" value="1"/>
</dbReference>
<dbReference type="Gene3D" id="3.30.1440.10">
    <property type="match status" value="1"/>
</dbReference>
<organism evidence="2 3">
    <name type="scientific">Acidianus hospitalis</name>
    <dbReference type="NCBI Taxonomy" id="563177"/>
    <lineage>
        <taxon>Archaea</taxon>
        <taxon>Thermoproteota</taxon>
        <taxon>Thermoprotei</taxon>
        <taxon>Sulfolobales</taxon>
        <taxon>Sulfolobaceae</taxon>
        <taxon>Acidianus</taxon>
    </lineage>
</organism>